<evidence type="ECO:0000256" key="2">
    <source>
        <dbReference type="SAM" id="MobiDB-lite"/>
    </source>
</evidence>
<evidence type="ECO:0000313" key="4">
    <source>
        <dbReference type="EMBL" id="CAK0822777.1"/>
    </source>
</evidence>
<feature type="compositionally biased region" description="Basic and acidic residues" evidence="2">
    <location>
        <begin position="542"/>
        <end position="560"/>
    </location>
</feature>
<keyword evidence="1" id="KW-0175">Coiled coil</keyword>
<feature type="coiled-coil region" evidence="1">
    <location>
        <begin position="44"/>
        <end position="91"/>
    </location>
</feature>
<gene>
    <name evidence="4" type="ORF">PCOR1329_LOCUS23707</name>
</gene>
<dbReference type="EMBL" id="CAUYUJ010008069">
    <property type="protein sequence ID" value="CAK0822777.1"/>
    <property type="molecule type" value="Genomic_DNA"/>
</dbReference>
<feature type="signal peptide" evidence="3">
    <location>
        <begin position="1"/>
        <end position="31"/>
    </location>
</feature>
<evidence type="ECO:0000313" key="5">
    <source>
        <dbReference type="Proteomes" id="UP001189429"/>
    </source>
</evidence>
<reference evidence="4" key="1">
    <citation type="submission" date="2023-10" db="EMBL/GenBank/DDBJ databases">
        <authorList>
            <person name="Chen Y."/>
            <person name="Shah S."/>
            <person name="Dougan E. K."/>
            <person name="Thang M."/>
            <person name="Chan C."/>
        </authorList>
    </citation>
    <scope>NUCLEOTIDE SEQUENCE [LARGE SCALE GENOMIC DNA]</scope>
</reference>
<comment type="caution">
    <text evidence="4">The sequence shown here is derived from an EMBL/GenBank/DDBJ whole genome shotgun (WGS) entry which is preliminary data.</text>
</comment>
<feature type="region of interest" description="Disordered" evidence="2">
    <location>
        <begin position="277"/>
        <end position="313"/>
    </location>
</feature>
<organism evidence="4 5">
    <name type="scientific">Prorocentrum cordatum</name>
    <dbReference type="NCBI Taxonomy" id="2364126"/>
    <lineage>
        <taxon>Eukaryota</taxon>
        <taxon>Sar</taxon>
        <taxon>Alveolata</taxon>
        <taxon>Dinophyceae</taxon>
        <taxon>Prorocentrales</taxon>
        <taxon>Prorocentraceae</taxon>
        <taxon>Prorocentrum</taxon>
    </lineage>
</organism>
<dbReference type="Proteomes" id="UP001189429">
    <property type="component" value="Unassembled WGS sequence"/>
</dbReference>
<sequence>MRISAPTRIPVWALLGALCALDAWWPGLVRSGGGGGPPGQPSSAQAAEAAAREAERALAYARNLSGGLADLARLYGEVETLAGRVRQLQDEQVRHSEDAGSFYVHTIGLLLTGVLTQVVTAAAEFFNELLPGRVVTVHYGDDRGIWHERVLVWLADSARPSARWTSLTPDGDVYEEELASGADGDGPDMASLTFGAAPARQRPAGRVYRFRAYQAEAELLQLVRTARRAARDADLAVSEPPYYMRGAEVLGGGTTVSFGDVSGFYRRMVRKAPLAAAAVGGGGGDRPPVDDGDDGLEDGGAVGGTATPPPGLGARVLTASEAPPPGMSWIAAKTVTGEIQKGDEITPGVGDVLWGESGFHGLSSGFIVPMELVPTSSITRATGDGDDDARLLGALTRAREGRRRRDFRESVSQMRQEVLDDFPPSGERSYKWLCEHIAEHGGTPDGRQPKWMTESSCAKDSAAVHFHDLLGLYIELAQTYDQVDGSNLACMEVVARTYQLAEETMGSMKVEGVEHNIGRSNQSARRGVAVAPGLAKCATEQLAKETEIQKQRRKAREEKSASSGKRGQG</sequence>
<feature type="chain" id="PRO_5046694907" evidence="3">
    <location>
        <begin position="32"/>
        <end position="569"/>
    </location>
</feature>
<evidence type="ECO:0000256" key="1">
    <source>
        <dbReference type="SAM" id="Coils"/>
    </source>
</evidence>
<keyword evidence="3" id="KW-0732">Signal</keyword>
<name>A0ABN9RWA8_9DINO</name>
<accession>A0ABN9RWA8</accession>
<feature type="region of interest" description="Disordered" evidence="2">
    <location>
        <begin position="541"/>
        <end position="569"/>
    </location>
</feature>
<evidence type="ECO:0000256" key="3">
    <source>
        <dbReference type="SAM" id="SignalP"/>
    </source>
</evidence>
<protein>
    <submittedName>
        <fullName evidence="4">Uncharacterized protein</fullName>
    </submittedName>
</protein>
<proteinExistence type="predicted"/>
<keyword evidence="5" id="KW-1185">Reference proteome</keyword>